<feature type="domain" description="HTH tetR-type" evidence="4">
    <location>
        <begin position="21"/>
        <end position="81"/>
    </location>
</feature>
<dbReference type="EMBL" id="FQXD01000009">
    <property type="protein sequence ID" value="SHH57611.1"/>
    <property type="molecule type" value="Genomic_DNA"/>
</dbReference>
<dbReference type="PANTHER" id="PTHR43479">
    <property type="entry name" value="ACREF/ENVCD OPERON REPRESSOR-RELATED"/>
    <property type="match status" value="1"/>
</dbReference>
<keyword evidence="2 3" id="KW-0238">DNA-binding</keyword>
<dbReference type="Pfam" id="PF00440">
    <property type="entry name" value="TetR_N"/>
    <property type="match status" value="1"/>
</dbReference>
<evidence type="ECO:0000259" key="4">
    <source>
        <dbReference type="PROSITE" id="PS50977"/>
    </source>
</evidence>
<evidence type="ECO:0000313" key="6">
    <source>
        <dbReference type="Proteomes" id="UP000184079"/>
    </source>
</evidence>
<dbReference type="Gene3D" id="1.10.357.10">
    <property type="entry name" value="Tetracycline Repressor, domain 2"/>
    <property type="match status" value="1"/>
</dbReference>
<sequence length="218" mass="25311">MTYNNLLDSMIAEAKRSKKQTEKQQKIIETAIQLFAEKGYANTSTNEIAKQAGVAEGLIFKHYGTKENVLRSVILPFFKSSLPGMAEEVFAEVLPAETTTFEEFLRAFLYNRIQFFSENKQILQVVMKEIIYNESLKKELLPYLANEIRYRFRKAIETFKTKQELKNIPTDDVVNILLSVLGGFIISRFVIVDVDRIHEYEVEQLIQFIMDGIRQNDH</sequence>
<dbReference type="Proteomes" id="UP000184079">
    <property type="component" value="Unassembled WGS sequence"/>
</dbReference>
<accession>A0A1M5U429</accession>
<dbReference type="GO" id="GO:0003677">
    <property type="term" value="F:DNA binding"/>
    <property type="evidence" value="ECO:0007669"/>
    <property type="project" value="UniProtKB-UniRule"/>
</dbReference>
<evidence type="ECO:0000256" key="3">
    <source>
        <dbReference type="PROSITE-ProRule" id="PRU00335"/>
    </source>
</evidence>
<dbReference type="InterPro" id="IPR009057">
    <property type="entry name" value="Homeodomain-like_sf"/>
</dbReference>
<proteinExistence type="predicted"/>
<evidence type="ECO:0000313" key="5">
    <source>
        <dbReference type="EMBL" id="SHH57611.1"/>
    </source>
</evidence>
<protein>
    <submittedName>
        <fullName evidence="5">DNA-binding transcriptional regulator, AcrR family</fullName>
    </submittedName>
</protein>
<name>A0A1M5U429_9BACI</name>
<feature type="DNA-binding region" description="H-T-H motif" evidence="3">
    <location>
        <begin position="44"/>
        <end position="63"/>
    </location>
</feature>
<evidence type="ECO:0000256" key="1">
    <source>
        <dbReference type="ARBA" id="ARBA00022491"/>
    </source>
</evidence>
<dbReference type="PRINTS" id="PR00455">
    <property type="entry name" value="HTHTETR"/>
</dbReference>
<dbReference type="InterPro" id="IPR050624">
    <property type="entry name" value="HTH-type_Tx_Regulator"/>
</dbReference>
<reference evidence="6" key="1">
    <citation type="submission" date="2016-11" db="EMBL/GenBank/DDBJ databases">
        <authorList>
            <person name="Varghese N."/>
            <person name="Submissions S."/>
        </authorList>
    </citation>
    <scope>NUCLEOTIDE SEQUENCE [LARGE SCALE GENOMIC DNA]</scope>
    <source>
        <strain evidence="6">CGMCC 1.6496</strain>
    </source>
</reference>
<evidence type="ECO:0000256" key="2">
    <source>
        <dbReference type="ARBA" id="ARBA00023125"/>
    </source>
</evidence>
<dbReference type="AlphaFoldDB" id="A0A1M5U429"/>
<keyword evidence="6" id="KW-1185">Reference proteome</keyword>
<keyword evidence="1" id="KW-0678">Repressor</keyword>
<dbReference type="OrthoDB" id="277085at2"/>
<organism evidence="5 6">
    <name type="scientific">Virgibacillus chiguensis</name>
    <dbReference type="NCBI Taxonomy" id="411959"/>
    <lineage>
        <taxon>Bacteria</taxon>
        <taxon>Bacillati</taxon>
        <taxon>Bacillota</taxon>
        <taxon>Bacilli</taxon>
        <taxon>Bacillales</taxon>
        <taxon>Bacillaceae</taxon>
        <taxon>Virgibacillus</taxon>
    </lineage>
</organism>
<dbReference type="SUPFAM" id="SSF48498">
    <property type="entry name" value="Tetracyclin repressor-like, C-terminal domain"/>
    <property type="match status" value="1"/>
</dbReference>
<gene>
    <name evidence="5" type="ORF">SAMN05421807_10915</name>
</gene>
<dbReference type="RefSeq" id="WP_077706497.1">
    <property type="nucleotide sequence ID" value="NZ_FQXD01000009.1"/>
</dbReference>
<dbReference type="SUPFAM" id="SSF46689">
    <property type="entry name" value="Homeodomain-like"/>
    <property type="match status" value="1"/>
</dbReference>
<dbReference type="PROSITE" id="PS50977">
    <property type="entry name" value="HTH_TETR_2"/>
    <property type="match status" value="1"/>
</dbReference>
<dbReference type="InterPro" id="IPR036271">
    <property type="entry name" value="Tet_transcr_reg_TetR-rel_C_sf"/>
</dbReference>
<dbReference type="PANTHER" id="PTHR43479:SF11">
    <property type="entry name" value="ACREF_ENVCD OPERON REPRESSOR-RELATED"/>
    <property type="match status" value="1"/>
</dbReference>
<dbReference type="InterPro" id="IPR001647">
    <property type="entry name" value="HTH_TetR"/>
</dbReference>